<dbReference type="PANTHER" id="PTHR30461:SF23">
    <property type="entry name" value="DNA RECOMBINASE-RELATED"/>
    <property type="match status" value="1"/>
</dbReference>
<dbReference type="RefSeq" id="WP_262394987.1">
    <property type="nucleotide sequence ID" value="NZ_JACRTD010000004.1"/>
</dbReference>
<dbReference type="SUPFAM" id="SSF53041">
    <property type="entry name" value="Resolvase-like"/>
    <property type="match status" value="1"/>
</dbReference>
<dbReference type="InterPro" id="IPR050639">
    <property type="entry name" value="SSR_resolvase"/>
</dbReference>
<dbReference type="InterPro" id="IPR011109">
    <property type="entry name" value="DNA_bind_recombinase_dom"/>
</dbReference>
<comment type="caution">
    <text evidence="3">The sequence shown here is derived from an EMBL/GenBank/DDBJ whole genome shotgun (WGS) entry which is preliminary data.</text>
</comment>
<evidence type="ECO:0000313" key="3">
    <source>
        <dbReference type="EMBL" id="MBC8585199.1"/>
    </source>
</evidence>
<dbReference type="EMBL" id="JACRTD010000004">
    <property type="protein sequence ID" value="MBC8585199.1"/>
    <property type="molecule type" value="Genomic_DNA"/>
</dbReference>
<dbReference type="Proteomes" id="UP000623678">
    <property type="component" value="Unassembled WGS sequence"/>
</dbReference>
<gene>
    <name evidence="3" type="ORF">H8705_06345</name>
</gene>
<dbReference type="InterPro" id="IPR038109">
    <property type="entry name" value="DNA_bind_recomb_sf"/>
</dbReference>
<dbReference type="Gene3D" id="3.90.1750.20">
    <property type="entry name" value="Putative Large Serine Recombinase, Chain B, Domain 2"/>
    <property type="match status" value="1"/>
</dbReference>
<organism evidence="3 4">
    <name type="scientific">Youxingia wuxianensis</name>
    <dbReference type="NCBI Taxonomy" id="2763678"/>
    <lineage>
        <taxon>Bacteria</taxon>
        <taxon>Bacillati</taxon>
        <taxon>Bacillota</taxon>
        <taxon>Clostridia</taxon>
        <taxon>Eubacteriales</taxon>
        <taxon>Oscillospiraceae</taxon>
        <taxon>Youxingia</taxon>
    </lineage>
</organism>
<dbReference type="SMART" id="SM00857">
    <property type="entry name" value="Resolvase"/>
    <property type="match status" value="1"/>
</dbReference>
<keyword evidence="4" id="KW-1185">Reference proteome</keyword>
<evidence type="ECO:0000259" key="2">
    <source>
        <dbReference type="PROSITE" id="PS51737"/>
    </source>
</evidence>
<dbReference type="CDD" id="cd00338">
    <property type="entry name" value="Ser_Recombinase"/>
    <property type="match status" value="1"/>
</dbReference>
<feature type="coiled-coil region" evidence="1">
    <location>
        <begin position="460"/>
        <end position="498"/>
    </location>
</feature>
<dbReference type="GO" id="GO:0003677">
    <property type="term" value="F:DNA binding"/>
    <property type="evidence" value="ECO:0007669"/>
    <property type="project" value="InterPro"/>
</dbReference>
<dbReference type="Gene3D" id="3.40.50.1390">
    <property type="entry name" value="Resolvase, N-terminal catalytic domain"/>
    <property type="match status" value="1"/>
</dbReference>
<evidence type="ECO:0000313" key="4">
    <source>
        <dbReference type="Proteomes" id="UP000623678"/>
    </source>
</evidence>
<sequence>MERTFKRVKVCAYCRVSTKDKEQLTSFENQIAYFQREFGENENYELVCLYADRGRSGTSLKRPEFDKMILDAGIDKTQMDGDLFRITGKPKFSRILIKNTSRFARNVSADMLLKTLRKNGVYVDFVDTGLSTERDADIMVVQMLQVLDENESRDKSRKVLFGIQEGIKRGNIHAHGNLYGYKYYPKPENRLEIREDEAEVVRLVFDLYTNKGMGVQRISEYLAERGIFTRQGKPFSGRSLLIMLRNVTYTGHGARKRFTTGTIFEKHPVRETGRAVIFETDKVPAIVDMDTFEKAQRTLESKVQHKERRGIYTGKTEFAGKLVCGCCGEHYFSSGSDYIKSAGGRVRTYACKKKRTMSRDKDGNRVMLCSNPNVSETTINRYLQSRAFGNGLLFRFSRGVEELEGIRAALESQIDKQTADEVNYMKEQLAEIAARKDKLLDLYMSDMFSKAQLDERVEPLKAEEERLLFAIKQLSRSNEEVQEDIAAVDETIAYLQEQRELWRKKFKTISREEKIAGLESITVKPDGTLAFKFKGIEEVDRLVEKHKYLKYQTQNKVS</sequence>
<evidence type="ECO:0000256" key="1">
    <source>
        <dbReference type="SAM" id="Coils"/>
    </source>
</evidence>
<dbReference type="InterPro" id="IPR006119">
    <property type="entry name" value="Resolv_N"/>
</dbReference>
<dbReference type="PANTHER" id="PTHR30461">
    <property type="entry name" value="DNA-INVERTASE FROM LAMBDOID PROPHAGE"/>
    <property type="match status" value="1"/>
</dbReference>
<dbReference type="PROSITE" id="PS51737">
    <property type="entry name" value="RECOMBINASE_DNA_BIND"/>
    <property type="match status" value="1"/>
</dbReference>
<accession>A0A926ERJ1</accession>
<dbReference type="AlphaFoldDB" id="A0A926ERJ1"/>
<dbReference type="Pfam" id="PF07508">
    <property type="entry name" value="Recombinase"/>
    <property type="match status" value="1"/>
</dbReference>
<dbReference type="Pfam" id="PF00239">
    <property type="entry name" value="Resolvase"/>
    <property type="match status" value="1"/>
</dbReference>
<keyword evidence="1" id="KW-0175">Coiled coil</keyword>
<reference evidence="3" key="1">
    <citation type="submission" date="2020-08" db="EMBL/GenBank/DDBJ databases">
        <title>Genome public.</title>
        <authorList>
            <person name="Liu C."/>
            <person name="Sun Q."/>
        </authorList>
    </citation>
    <scope>NUCLEOTIDE SEQUENCE</scope>
    <source>
        <strain evidence="3">NSJ-64</strain>
    </source>
</reference>
<dbReference type="GO" id="GO:0000150">
    <property type="term" value="F:DNA strand exchange activity"/>
    <property type="evidence" value="ECO:0007669"/>
    <property type="project" value="InterPro"/>
</dbReference>
<proteinExistence type="predicted"/>
<name>A0A926ERJ1_9FIRM</name>
<dbReference type="InterPro" id="IPR036162">
    <property type="entry name" value="Resolvase-like_N_sf"/>
</dbReference>
<protein>
    <submittedName>
        <fullName evidence="3">Recombinase family protein</fullName>
    </submittedName>
</protein>
<feature type="domain" description="Recombinase" evidence="2">
    <location>
        <begin position="178"/>
        <end position="305"/>
    </location>
</feature>